<feature type="site" description="Transition state stabilizer" evidence="4">
    <location>
        <position position="561"/>
    </location>
</feature>
<dbReference type="GO" id="GO:0005975">
    <property type="term" value="P:carbohydrate metabolic process"/>
    <property type="evidence" value="ECO:0007669"/>
    <property type="project" value="InterPro"/>
</dbReference>
<reference evidence="9 10" key="1">
    <citation type="submission" date="2016-09" db="EMBL/GenBank/DDBJ databases">
        <title>Photobacterium proteolyticum sp. nov. a protease producing bacterium isolated from ocean sediments of Laizhou Bay.</title>
        <authorList>
            <person name="Li Y."/>
        </authorList>
    </citation>
    <scope>NUCLEOTIDE SEQUENCE [LARGE SCALE GENOMIC DNA]</scope>
    <source>
        <strain evidence="9 10">13-12</strain>
    </source>
</reference>
<evidence type="ECO:0000256" key="4">
    <source>
        <dbReference type="PIRSR" id="PIRSR034515-2"/>
    </source>
</evidence>
<evidence type="ECO:0000256" key="5">
    <source>
        <dbReference type="PIRSR" id="PIRSR034515-3"/>
    </source>
</evidence>
<dbReference type="Gene3D" id="2.70.98.10">
    <property type="match status" value="1"/>
</dbReference>
<keyword evidence="2" id="KW-0456">Lyase</keyword>
<evidence type="ECO:0000259" key="8">
    <source>
        <dbReference type="Pfam" id="PF09093"/>
    </source>
</evidence>
<evidence type="ECO:0000256" key="1">
    <source>
        <dbReference type="ARBA" id="ARBA00006699"/>
    </source>
</evidence>
<name>A0A1Q9GEW1_9GAMM</name>
<dbReference type="Pfam" id="PF09093">
    <property type="entry name" value="Lyase_catalyt"/>
    <property type="match status" value="1"/>
</dbReference>
<dbReference type="GO" id="GO:0005576">
    <property type="term" value="C:extracellular region"/>
    <property type="evidence" value="ECO:0007669"/>
    <property type="project" value="InterPro"/>
</dbReference>
<dbReference type="STRING" id="1903952.BIT28_06840"/>
<evidence type="ECO:0000313" key="9">
    <source>
        <dbReference type="EMBL" id="OLQ72894.1"/>
    </source>
</evidence>
<comment type="similarity">
    <text evidence="1">Belongs to the polysaccharide lyase 8 family.</text>
</comment>
<dbReference type="AlphaFoldDB" id="A0A1Q9GEW1"/>
<dbReference type="Gene3D" id="2.60.220.10">
    <property type="entry name" value="Polysaccharide lyase family 8-like, C-terminal"/>
    <property type="match status" value="1"/>
</dbReference>
<dbReference type="SUPFAM" id="SSF49863">
    <property type="entry name" value="Hyaluronate lyase-like, C-terminal domain"/>
    <property type="match status" value="1"/>
</dbReference>
<dbReference type="Pfam" id="PF02278">
    <property type="entry name" value="Lyase_8"/>
    <property type="match status" value="1"/>
</dbReference>
<dbReference type="InterPro" id="IPR015176">
    <property type="entry name" value="Lyase_N"/>
</dbReference>
<feature type="domain" description="Polysaccharide lyase family 8 central" evidence="6">
    <location>
        <begin position="634"/>
        <end position="886"/>
    </location>
</feature>
<organism evidence="9 10">
    <name type="scientific">Photobacterium proteolyticum</name>
    <dbReference type="NCBI Taxonomy" id="1903952"/>
    <lineage>
        <taxon>Bacteria</taxon>
        <taxon>Pseudomonadati</taxon>
        <taxon>Pseudomonadota</taxon>
        <taxon>Gammaproteobacteria</taxon>
        <taxon>Vibrionales</taxon>
        <taxon>Vibrionaceae</taxon>
        <taxon>Photobacterium</taxon>
    </lineage>
</organism>
<dbReference type="GO" id="GO:0034000">
    <property type="term" value="F:chondroitin-sulfate-ABC endolyase activity"/>
    <property type="evidence" value="ECO:0007669"/>
    <property type="project" value="InterPro"/>
</dbReference>
<feature type="domain" description="Lyase catalytic" evidence="8">
    <location>
        <begin position="251"/>
        <end position="605"/>
    </location>
</feature>
<evidence type="ECO:0000259" key="7">
    <source>
        <dbReference type="Pfam" id="PF09092"/>
    </source>
</evidence>
<dbReference type="GO" id="GO:0042597">
    <property type="term" value="C:periplasmic space"/>
    <property type="evidence" value="ECO:0007669"/>
    <property type="project" value="TreeGrafter"/>
</dbReference>
<dbReference type="PROSITE" id="PS51257">
    <property type="entry name" value="PROKAR_LIPOPROTEIN"/>
    <property type="match status" value="1"/>
</dbReference>
<keyword evidence="5" id="KW-0479">Metal-binding</keyword>
<dbReference type="PANTHER" id="PTHR37322:SF3">
    <property type="entry name" value="CHONDROITIN SULFATE ABC EXOLYASE"/>
    <property type="match status" value="1"/>
</dbReference>
<dbReference type="InterPro" id="IPR024200">
    <property type="entry name" value="Chondroitinase_ABC_I"/>
</dbReference>
<dbReference type="OrthoDB" id="6394136at2"/>
<dbReference type="GO" id="GO:0046872">
    <property type="term" value="F:metal ion binding"/>
    <property type="evidence" value="ECO:0007669"/>
    <property type="project" value="UniProtKB-KW"/>
</dbReference>
<dbReference type="Gene3D" id="2.60.120.430">
    <property type="entry name" value="Galactose-binding lectin"/>
    <property type="match status" value="1"/>
</dbReference>
<feature type="active site" description="Proton donor" evidence="3">
    <location>
        <position position="508"/>
    </location>
</feature>
<dbReference type="GO" id="GO:0006027">
    <property type="term" value="P:glycosaminoglycan catabolic process"/>
    <property type="evidence" value="ECO:0007669"/>
    <property type="project" value="InterPro"/>
</dbReference>
<dbReference type="InterPro" id="IPR011071">
    <property type="entry name" value="Lyase_8-like_C"/>
</dbReference>
<keyword evidence="10" id="KW-1185">Reference proteome</keyword>
<dbReference type="InterPro" id="IPR015177">
    <property type="entry name" value="Lyase_catalyt"/>
</dbReference>
<accession>A0A1Q9GEW1</accession>
<keyword evidence="5" id="KW-0106">Calcium</keyword>
<feature type="site" description="Important for catalytic activity against all substrates" evidence="4">
    <location>
        <position position="209"/>
    </location>
</feature>
<evidence type="ECO:0008006" key="11">
    <source>
        <dbReference type="Google" id="ProtNLM"/>
    </source>
</evidence>
<dbReference type="GO" id="GO:0030246">
    <property type="term" value="F:carbohydrate binding"/>
    <property type="evidence" value="ECO:0007669"/>
    <property type="project" value="InterPro"/>
</dbReference>
<dbReference type="InterPro" id="IPR011013">
    <property type="entry name" value="Gal_mutarotase_sf_dom"/>
</dbReference>
<proteinExistence type="inferred from homology"/>
<gene>
    <name evidence="9" type="ORF">BIT28_06840</name>
</gene>
<dbReference type="InterPro" id="IPR039174">
    <property type="entry name" value="Chondroitin_ABC_lyase"/>
</dbReference>
<dbReference type="SUPFAM" id="SSF49785">
    <property type="entry name" value="Galactose-binding domain-like"/>
    <property type="match status" value="1"/>
</dbReference>
<feature type="domain" description="Lyase N-terminal" evidence="7">
    <location>
        <begin position="58"/>
        <end position="218"/>
    </location>
</feature>
<evidence type="ECO:0000259" key="6">
    <source>
        <dbReference type="Pfam" id="PF02278"/>
    </source>
</evidence>
<dbReference type="Pfam" id="PF09092">
    <property type="entry name" value="Lyase_N"/>
    <property type="match status" value="1"/>
</dbReference>
<dbReference type="InterPro" id="IPR008929">
    <property type="entry name" value="Chondroitin_lyas"/>
</dbReference>
<feature type="binding site" evidence="5">
    <location>
        <position position="86"/>
    </location>
    <ligand>
        <name>Ca(2+)</name>
        <dbReference type="ChEBI" id="CHEBI:29108"/>
    </ligand>
</feature>
<protein>
    <recommendedName>
        <fullName evidence="11">Chondroitin ABC lyase</fullName>
    </recommendedName>
</protein>
<feature type="active site" description="Proton acceptor" evidence="3">
    <location>
        <position position="501"/>
    </location>
</feature>
<evidence type="ECO:0000256" key="3">
    <source>
        <dbReference type="PIRSR" id="PIRSR034515-1"/>
    </source>
</evidence>
<dbReference type="Proteomes" id="UP000186905">
    <property type="component" value="Unassembled WGS sequence"/>
</dbReference>
<feature type="site" description="Important for catalytic activity against all substrates" evidence="4">
    <location>
        <position position="656"/>
    </location>
</feature>
<comment type="caution">
    <text evidence="9">The sequence shown here is derived from an EMBL/GenBank/DDBJ whole genome shotgun (WGS) entry which is preliminary data.</text>
</comment>
<evidence type="ECO:0000256" key="2">
    <source>
        <dbReference type="ARBA" id="ARBA00023239"/>
    </source>
</evidence>
<dbReference type="Gene3D" id="1.50.10.100">
    <property type="entry name" value="Chondroitin AC/alginate lyase"/>
    <property type="match status" value="1"/>
</dbReference>
<dbReference type="InterPro" id="IPR003159">
    <property type="entry name" value="Lyase_8_central_dom"/>
</dbReference>
<dbReference type="SUPFAM" id="SSF74650">
    <property type="entry name" value="Galactose mutarotase-like"/>
    <property type="match status" value="1"/>
</dbReference>
<dbReference type="PANTHER" id="PTHR37322">
    <property type="match status" value="1"/>
</dbReference>
<dbReference type="EMBL" id="MJIL01000090">
    <property type="protein sequence ID" value="OLQ72894.1"/>
    <property type="molecule type" value="Genomic_DNA"/>
</dbReference>
<evidence type="ECO:0000313" key="10">
    <source>
        <dbReference type="Proteomes" id="UP000186905"/>
    </source>
</evidence>
<feature type="site" description="Important for catalytic activity against dermatan sulfate substrate" evidence="4">
    <location>
        <position position="390"/>
    </location>
</feature>
<dbReference type="InterPro" id="IPR014718">
    <property type="entry name" value="GH-type_carb-bd"/>
</dbReference>
<feature type="binding site" evidence="5">
    <location>
        <position position="198"/>
    </location>
    <ligand>
        <name>Ca(2+)</name>
        <dbReference type="ChEBI" id="CHEBI:29108"/>
    </ligand>
</feature>
<dbReference type="PIRSF" id="PIRSF034515">
    <property type="entry name" value="Chondroitinase"/>
    <property type="match status" value="1"/>
</dbReference>
<sequence>MHFKCANRKSGYYMNNKKITNLALLIATTVVSGCSQSEETQPIETLDMSSYQQPGGVMYFFENGMPSTVSASSDSALSLSSSHFKDGKTSLAWGYKAGSTLTFSQPVGYRPFVANDTDQSQSTFSAWIYNPQARDAQLTFEFGTDGKAQVSFDINMDFKGWRHLLIPFKDMDGYPSEKMDYMQLSAPKSVNSGKIFLDQVMLSIPADPRWPTRDNIVPYINIASDTAPNRHWLSLYRYQTLLDKAQQTVKVQSVDHDSIIAINTKLESFVLQDDKKTPDVQKLYKKYDLYKLTENSGVVTGKPLSNKNRLKIFQNKGVNKGLLNQEGFETVFSGTEIRKYGEYMLELAKAIRSDDISDQDKQTLSEMYIQLTRYAFDQGYTAGSGLGTSHHMGYSFRSLFQAHFLTRDLLKREELLDDVSNMMSWFSLTGRIYRPVSEMTNLNADILNTQLRGMLYSILMQPNESIQAQHLQQFTFWLSRSITTSHGLGGGFKPDGSIFHHAQHYPAYGKGALKGLTPVVNALSRTQYAVSPDAHSMLKKVVAMTAVYSNDSLTLASINGRHPVEKQGIDLLPFMHMAMAGSPDGKELIDAEMAGTYLRLSKKKNIFVRYLKSQGFMATPAPTGHWSMSYANLSIQRRDGWVAAVRGFSRYLVGNETYANANRYGRYINYGQLEIMGPDGKERAFSHDGWNWNRWPGTTAVQLPFDELKGKLRNVDAFSGLEEMLFSEQTYSGSLSHQNNGMFAMKLQGHPKYDASFGANKSVFFFDNRIVSLGTNIHTREDRFATQTTLFQSTLRDPNDVVMVGEKPVAVADELEIGSNEKASVLVDPQNNAYFVPAGEAIRVSAGVQRSVNQKNSKPTQGRFATAVLDHGKAPTDGRYEYAILVDSSKDQVKQFAYEMNSKRQPYVVMQQDNSGHIVWDRKSNTTAYALFEPSLGIDNALIEAVDAPAMLMATPDNNRLSLSVVNPDLNLYQGIDFSQYDDKGVQKEVSIYSRKWKDNPSKPVTTNITLKGKWKAFNSLPAGVSLVVQSDGNTLLTVISVDAQGVDIDLHRA</sequence>
<dbReference type="InterPro" id="IPR008979">
    <property type="entry name" value="Galactose-bd-like_sf"/>
</dbReference>
<feature type="active site" description="Proton acceptor" evidence="3">
    <location>
        <position position="391"/>
    </location>
</feature>
<dbReference type="SUPFAM" id="SSF48230">
    <property type="entry name" value="Chondroitin AC/alginate lyase"/>
    <property type="match status" value="1"/>
</dbReference>